<dbReference type="Proteomes" id="UP001551584">
    <property type="component" value="Unassembled WGS sequence"/>
</dbReference>
<name>A0ABV3ES42_9ACTN</name>
<evidence type="ECO:0000313" key="1">
    <source>
        <dbReference type="EMBL" id="MEU9579037.1"/>
    </source>
</evidence>
<dbReference type="EMBL" id="JBEZNA010000039">
    <property type="protein sequence ID" value="MEU9579037.1"/>
    <property type="molecule type" value="Genomic_DNA"/>
</dbReference>
<dbReference type="Pfam" id="PF22752">
    <property type="entry name" value="DUF488-N3i"/>
    <property type="match status" value="1"/>
</dbReference>
<reference evidence="1 2" key="1">
    <citation type="submission" date="2024-06" db="EMBL/GenBank/DDBJ databases">
        <title>The Natural Products Discovery Center: Release of the First 8490 Sequenced Strains for Exploring Actinobacteria Biosynthetic Diversity.</title>
        <authorList>
            <person name="Kalkreuter E."/>
            <person name="Kautsar S.A."/>
            <person name="Yang D."/>
            <person name="Bader C.D."/>
            <person name="Teijaro C.N."/>
            <person name="Fluegel L."/>
            <person name="Davis C.M."/>
            <person name="Simpson J.R."/>
            <person name="Lauterbach L."/>
            <person name="Steele A.D."/>
            <person name="Gui C."/>
            <person name="Meng S."/>
            <person name="Li G."/>
            <person name="Viehrig K."/>
            <person name="Ye F."/>
            <person name="Su P."/>
            <person name="Kiefer A.F."/>
            <person name="Nichols A."/>
            <person name="Cepeda A.J."/>
            <person name="Yan W."/>
            <person name="Fan B."/>
            <person name="Jiang Y."/>
            <person name="Adhikari A."/>
            <person name="Zheng C.-J."/>
            <person name="Schuster L."/>
            <person name="Cowan T.M."/>
            <person name="Smanski M.J."/>
            <person name="Chevrette M.G."/>
            <person name="De Carvalho L.P.S."/>
            <person name="Shen B."/>
        </authorList>
    </citation>
    <scope>NUCLEOTIDE SEQUENCE [LARGE SCALE GENOMIC DNA]</scope>
    <source>
        <strain evidence="1 2">NPDC048117</strain>
    </source>
</reference>
<keyword evidence="2" id="KW-1185">Reference proteome</keyword>
<dbReference type="PANTHER" id="PTHR36849">
    <property type="entry name" value="CYTOPLASMIC PROTEIN-RELATED"/>
    <property type="match status" value="1"/>
</dbReference>
<dbReference type="InterPro" id="IPR052552">
    <property type="entry name" value="YeaO-like"/>
</dbReference>
<comment type="caution">
    <text evidence="1">The sequence shown here is derived from an EMBL/GenBank/DDBJ whole genome shotgun (WGS) entry which is preliminary data.</text>
</comment>
<accession>A0ABV3ES42</accession>
<proteinExistence type="predicted"/>
<protein>
    <submittedName>
        <fullName evidence="1">DUF488 family protein</fullName>
    </submittedName>
</protein>
<gene>
    <name evidence="1" type="ORF">AB0D95_17530</name>
</gene>
<sequence length="120" mass="13489">MDRQITQHRVYDVSPDDGARILVDRVWPRGLGKEDARLDAWLREVAPSDALRRWYGHDPGRYAQFRGRYLAELEDDAHREAAERLRALADAGPVTLLTATRDPAVSHTAVLAEWLTGDGG</sequence>
<dbReference type="RefSeq" id="WP_359273587.1">
    <property type="nucleotide sequence ID" value="NZ_JBEZNA010000039.1"/>
</dbReference>
<evidence type="ECO:0000313" key="2">
    <source>
        <dbReference type="Proteomes" id="UP001551584"/>
    </source>
</evidence>
<organism evidence="1 2">
    <name type="scientific">Streptomyces chilikensis</name>
    <dbReference type="NCBI Taxonomy" id="1194079"/>
    <lineage>
        <taxon>Bacteria</taxon>
        <taxon>Bacillati</taxon>
        <taxon>Actinomycetota</taxon>
        <taxon>Actinomycetes</taxon>
        <taxon>Kitasatosporales</taxon>
        <taxon>Streptomycetaceae</taxon>
        <taxon>Streptomyces</taxon>
    </lineage>
</organism>
<dbReference type="PANTHER" id="PTHR36849:SF1">
    <property type="entry name" value="CYTOPLASMIC PROTEIN"/>
    <property type="match status" value="1"/>
</dbReference>